<sequence length="142" mass="16308">MVFIGVAFPFVHFQYIQRFFCLPESSCSKIFLDLFIFKKVNPLIQAVFGNIIKVFNFYQIVFRVNICDFLHFIQLFLVFAEFQNAVIVHPDKMGGAVIDIIIAFAKVKIQNIHRNHFADFRVGSAFCQVLTDGFGTGEQDSL</sequence>
<evidence type="ECO:0000313" key="1">
    <source>
        <dbReference type="EMBL" id="SEH08154.1"/>
    </source>
</evidence>
<name>A0A1H6FGM9_9GAMM</name>
<accession>A0A1H6FGM9</accession>
<keyword evidence="2" id="KW-1185">Reference proteome</keyword>
<gene>
    <name evidence="1" type="ORF">MBHS_04044</name>
</gene>
<dbReference type="AlphaFoldDB" id="A0A1H6FGM9"/>
<proteinExistence type="predicted"/>
<protein>
    <submittedName>
        <fullName evidence="1">Uncharacterized protein</fullName>
    </submittedName>
</protein>
<dbReference type="Proteomes" id="UP000236724">
    <property type="component" value="Unassembled WGS sequence"/>
</dbReference>
<organism evidence="1 2">
    <name type="scientific">Candidatus Venteria ishoeyi</name>
    <dbReference type="NCBI Taxonomy" id="1899563"/>
    <lineage>
        <taxon>Bacteria</taxon>
        <taxon>Pseudomonadati</taxon>
        <taxon>Pseudomonadota</taxon>
        <taxon>Gammaproteobacteria</taxon>
        <taxon>Thiotrichales</taxon>
        <taxon>Thiotrichaceae</taxon>
        <taxon>Venteria</taxon>
    </lineage>
</organism>
<dbReference type="EMBL" id="FMSV02000544">
    <property type="protein sequence ID" value="SEH08154.1"/>
    <property type="molecule type" value="Genomic_DNA"/>
</dbReference>
<reference evidence="1 2" key="1">
    <citation type="submission" date="2016-10" db="EMBL/GenBank/DDBJ databases">
        <authorList>
            <person name="de Groot N.N."/>
        </authorList>
    </citation>
    <scope>NUCLEOTIDE SEQUENCE [LARGE SCALE GENOMIC DNA]</scope>
    <source>
        <strain evidence="1">MBHS1</strain>
    </source>
</reference>
<evidence type="ECO:0000313" key="2">
    <source>
        <dbReference type="Proteomes" id="UP000236724"/>
    </source>
</evidence>